<dbReference type="Pfam" id="PF01757">
    <property type="entry name" value="Acyl_transf_3"/>
    <property type="match status" value="1"/>
</dbReference>
<keyword evidence="9" id="KW-0808">Transferase</keyword>
<gene>
    <name evidence="9" type="ORF">ACFQDL_16215</name>
</gene>
<keyword evidence="9" id="KW-0012">Acyltransferase</keyword>
<evidence type="ECO:0000259" key="8">
    <source>
        <dbReference type="Pfam" id="PF01757"/>
    </source>
</evidence>
<dbReference type="Proteomes" id="UP001596422">
    <property type="component" value="Unassembled WGS sequence"/>
</dbReference>
<keyword evidence="6 7" id="KW-0472">Membrane</keyword>
<feature type="transmembrane region" description="Helical" evidence="7">
    <location>
        <begin position="124"/>
        <end position="142"/>
    </location>
</feature>
<feature type="transmembrane region" description="Helical" evidence="7">
    <location>
        <begin position="149"/>
        <end position="165"/>
    </location>
</feature>
<keyword evidence="4 7" id="KW-0812">Transmembrane</keyword>
<proteinExistence type="inferred from homology"/>
<sequence length="344" mass="38902">MKQRYLEFDYLRGIAILLIILGHAVVNIDRTFPLALNNLIAGGSGVFVFVSGFFFHRVFAPRFDYRAFMAKKIRNVFLPFLLVSLVALLPMMWIWLGKPGMTPEKFAENLYWQLNDGYVLYPHWYIPFIMAVFLLSPVYLLYVRASTAAQLLLLAEACIAAMLVHRPLGNINVLQSLVYFTPYYLAGILCSQHYGVLARHRRVIAATALLGVSLFVVLQTLAFPHLANYHKAPLQFAGIDLMFWQKLCLCLVLLEFARWLSVHAPSPLLLEISRASFALYFLHPFLLSAVHDPMMPWLRSLHPGALTNIAATGVSLLLATALTYAVALAVRRSFGQRSRMLIGW</sequence>
<keyword evidence="5 7" id="KW-1133">Transmembrane helix</keyword>
<dbReference type="PANTHER" id="PTHR40074">
    <property type="entry name" value="O-ACETYLTRANSFERASE WECH"/>
    <property type="match status" value="1"/>
</dbReference>
<feature type="transmembrane region" description="Helical" evidence="7">
    <location>
        <begin position="10"/>
        <end position="28"/>
    </location>
</feature>
<keyword evidence="3" id="KW-1003">Cell membrane</keyword>
<accession>A0ABW2A1Q8</accession>
<feature type="transmembrane region" description="Helical" evidence="7">
    <location>
        <begin position="243"/>
        <end position="261"/>
    </location>
</feature>
<feature type="domain" description="Acyltransferase 3" evidence="8">
    <location>
        <begin position="7"/>
        <end position="326"/>
    </location>
</feature>
<evidence type="ECO:0000256" key="6">
    <source>
        <dbReference type="ARBA" id="ARBA00023136"/>
    </source>
</evidence>
<dbReference type="RefSeq" id="WP_379909950.1">
    <property type="nucleotide sequence ID" value="NZ_JBHSWE010000001.1"/>
</dbReference>
<keyword evidence="10" id="KW-1185">Reference proteome</keyword>
<comment type="similarity">
    <text evidence="2">Belongs to the acyltransferase 3 family.</text>
</comment>
<evidence type="ECO:0000313" key="10">
    <source>
        <dbReference type="Proteomes" id="UP001596422"/>
    </source>
</evidence>
<comment type="caution">
    <text evidence="9">The sequence shown here is derived from an EMBL/GenBank/DDBJ whole genome shotgun (WGS) entry which is preliminary data.</text>
</comment>
<dbReference type="GO" id="GO:0016746">
    <property type="term" value="F:acyltransferase activity"/>
    <property type="evidence" value="ECO:0007669"/>
    <property type="project" value="UniProtKB-KW"/>
</dbReference>
<evidence type="ECO:0000256" key="5">
    <source>
        <dbReference type="ARBA" id="ARBA00022989"/>
    </source>
</evidence>
<dbReference type="EC" id="2.3.1.-" evidence="9"/>
<evidence type="ECO:0000256" key="7">
    <source>
        <dbReference type="SAM" id="Phobius"/>
    </source>
</evidence>
<feature type="transmembrane region" description="Helical" evidence="7">
    <location>
        <begin position="76"/>
        <end position="96"/>
    </location>
</feature>
<evidence type="ECO:0000256" key="3">
    <source>
        <dbReference type="ARBA" id="ARBA00022475"/>
    </source>
</evidence>
<feature type="transmembrane region" description="Helical" evidence="7">
    <location>
        <begin position="203"/>
        <end position="223"/>
    </location>
</feature>
<feature type="transmembrane region" description="Helical" evidence="7">
    <location>
        <begin position="177"/>
        <end position="196"/>
    </location>
</feature>
<dbReference type="InterPro" id="IPR002656">
    <property type="entry name" value="Acyl_transf_3_dom"/>
</dbReference>
<dbReference type="EMBL" id="JBHSWE010000001">
    <property type="protein sequence ID" value="MFC6671441.1"/>
    <property type="molecule type" value="Genomic_DNA"/>
</dbReference>
<evidence type="ECO:0000313" key="9">
    <source>
        <dbReference type="EMBL" id="MFC6671441.1"/>
    </source>
</evidence>
<evidence type="ECO:0000256" key="4">
    <source>
        <dbReference type="ARBA" id="ARBA00022692"/>
    </source>
</evidence>
<evidence type="ECO:0000256" key="1">
    <source>
        <dbReference type="ARBA" id="ARBA00004651"/>
    </source>
</evidence>
<name>A0ABW2A1Q8_9GAMM</name>
<protein>
    <submittedName>
        <fullName evidence="9">Acyltransferase</fullName>
        <ecNumber evidence="9">2.3.1.-</ecNumber>
    </submittedName>
</protein>
<organism evidence="9 10">
    <name type="scientific">Marinobacterium aestuariivivens</name>
    <dbReference type="NCBI Taxonomy" id="1698799"/>
    <lineage>
        <taxon>Bacteria</taxon>
        <taxon>Pseudomonadati</taxon>
        <taxon>Pseudomonadota</taxon>
        <taxon>Gammaproteobacteria</taxon>
        <taxon>Oceanospirillales</taxon>
        <taxon>Oceanospirillaceae</taxon>
        <taxon>Marinobacterium</taxon>
    </lineage>
</organism>
<evidence type="ECO:0000256" key="2">
    <source>
        <dbReference type="ARBA" id="ARBA00007400"/>
    </source>
</evidence>
<comment type="subcellular location">
    <subcellularLocation>
        <location evidence="1">Cell membrane</location>
        <topology evidence="1">Multi-pass membrane protein</topology>
    </subcellularLocation>
</comment>
<feature type="transmembrane region" description="Helical" evidence="7">
    <location>
        <begin position="309"/>
        <end position="330"/>
    </location>
</feature>
<reference evidence="10" key="1">
    <citation type="journal article" date="2019" name="Int. J. Syst. Evol. Microbiol.">
        <title>The Global Catalogue of Microorganisms (GCM) 10K type strain sequencing project: providing services to taxonomists for standard genome sequencing and annotation.</title>
        <authorList>
            <consortium name="The Broad Institute Genomics Platform"/>
            <consortium name="The Broad Institute Genome Sequencing Center for Infectious Disease"/>
            <person name="Wu L."/>
            <person name="Ma J."/>
        </authorList>
    </citation>
    <scope>NUCLEOTIDE SEQUENCE [LARGE SCALE GENOMIC DNA]</scope>
    <source>
        <strain evidence="10">NBRC 111756</strain>
    </source>
</reference>
<feature type="transmembrane region" description="Helical" evidence="7">
    <location>
        <begin position="34"/>
        <end position="55"/>
    </location>
</feature>
<feature type="transmembrane region" description="Helical" evidence="7">
    <location>
        <begin position="268"/>
        <end position="289"/>
    </location>
</feature>
<dbReference type="PANTHER" id="PTHR40074:SF2">
    <property type="entry name" value="O-ACETYLTRANSFERASE WECH"/>
    <property type="match status" value="1"/>
</dbReference>